<dbReference type="Proteomes" id="UP001515480">
    <property type="component" value="Unassembled WGS sequence"/>
</dbReference>
<evidence type="ECO:0000313" key="3">
    <source>
        <dbReference type="Proteomes" id="UP001515480"/>
    </source>
</evidence>
<organism evidence="2 3">
    <name type="scientific">Prymnesium parvum</name>
    <name type="common">Toxic golden alga</name>
    <dbReference type="NCBI Taxonomy" id="97485"/>
    <lineage>
        <taxon>Eukaryota</taxon>
        <taxon>Haptista</taxon>
        <taxon>Haptophyta</taxon>
        <taxon>Prymnesiophyceae</taxon>
        <taxon>Prymnesiales</taxon>
        <taxon>Prymnesiaceae</taxon>
        <taxon>Prymnesium</taxon>
    </lineage>
</organism>
<protein>
    <submittedName>
        <fullName evidence="2">Uncharacterized protein</fullName>
    </submittedName>
</protein>
<gene>
    <name evidence="2" type="ORF">AB1Y20_014327</name>
</gene>
<comment type="caution">
    <text evidence="2">The sequence shown here is derived from an EMBL/GenBank/DDBJ whole genome shotgun (WGS) entry which is preliminary data.</text>
</comment>
<name>A0AB34IGW5_PRYPA</name>
<evidence type="ECO:0000313" key="2">
    <source>
        <dbReference type="EMBL" id="KAL1496734.1"/>
    </source>
</evidence>
<feature type="region of interest" description="Disordered" evidence="1">
    <location>
        <begin position="1"/>
        <end position="73"/>
    </location>
</feature>
<dbReference type="EMBL" id="JBGBPQ010000028">
    <property type="protein sequence ID" value="KAL1496734.1"/>
    <property type="molecule type" value="Genomic_DNA"/>
</dbReference>
<sequence length="84" mass="8139">MSRQPWPSDRHSAGAAAGPAHARRMSAPRGEGGGGVTTGGAEPCEEAVRCGTTGGGTAGGGRKSCSCRSGKGGEVVEAEAAVEV</sequence>
<reference evidence="2 3" key="1">
    <citation type="journal article" date="2024" name="Science">
        <title>Giant polyketide synthase enzymes in the biosynthesis of giant marine polyether toxins.</title>
        <authorList>
            <person name="Fallon T.R."/>
            <person name="Shende V.V."/>
            <person name="Wierzbicki I.H."/>
            <person name="Pendleton A.L."/>
            <person name="Watervoot N.F."/>
            <person name="Auber R.P."/>
            <person name="Gonzalez D.J."/>
            <person name="Wisecaver J.H."/>
            <person name="Moore B.S."/>
        </authorList>
    </citation>
    <scope>NUCLEOTIDE SEQUENCE [LARGE SCALE GENOMIC DNA]</scope>
    <source>
        <strain evidence="2 3">12B1</strain>
    </source>
</reference>
<evidence type="ECO:0000256" key="1">
    <source>
        <dbReference type="SAM" id="MobiDB-lite"/>
    </source>
</evidence>
<proteinExistence type="predicted"/>
<accession>A0AB34IGW5</accession>
<feature type="compositionally biased region" description="Gly residues" evidence="1">
    <location>
        <begin position="52"/>
        <end position="62"/>
    </location>
</feature>
<keyword evidence="3" id="KW-1185">Reference proteome</keyword>
<dbReference type="AlphaFoldDB" id="A0AB34IGW5"/>